<dbReference type="HOGENOM" id="CLU_963935_0_0_1"/>
<protein>
    <submittedName>
        <fullName evidence="2">Uncharacterized protein</fullName>
    </submittedName>
</protein>
<proteinExistence type="predicted"/>
<organism evidence="2">
    <name type="scientific">Magallana gigas</name>
    <name type="common">Pacific oyster</name>
    <name type="synonym">Crassostrea gigas</name>
    <dbReference type="NCBI Taxonomy" id="29159"/>
    <lineage>
        <taxon>Eukaryota</taxon>
        <taxon>Metazoa</taxon>
        <taxon>Spiralia</taxon>
        <taxon>Lophotrochozoa</taxon>
        <taxon>Mollusca</taxon>
        <taxon>Bivalvia</taxon>
        <taxon>Autobranchia</taxon>
        <taxon>Pteriomorphia</taxon>
        <taxon>Ostreida</taxon>
        <taxon>Ostreoidea</taxon>
        <taxon>Ostreidae</taxon>
        <taxon>Magallana</taxon>
    </lineage>
</organism>
<evidence type="ECO:0000313" key="2">
    <source>
        <dbReference type="EMBL" id="EKC29229.1"/>
    </source>
</evidence>
<dbReference type="EMBL" id="JH817548">
    <property type="protein sequence ID" value="EKC29229.1"/>
    <property type="molecule type" value="Genomic_DNA"/>
</dbReference>
<evidence type="ECO:0000256" key="1">
    <source>
        <dbReference type="SAM" id="MobiDB-lite"/>
    </source>
</evidence>
<dbReference type="InParanoid" id="K1QDS0"/>
<dbReference type="AlphaFoldDB" id="K1QDS0"/>
<name>K1QDS0_MAGGI</name>
<gene>
    <name evidence="2" type="ORF">CGI_10027443</name>
</gene>
<feature type="compositionally biased region" description="Basic residues" evidence="1">
    <location>
        <begin position="280"/>
        <end position="289"/>
    </location>
</feature>
<sequence length="289" mass="33839">MALLNKMELDENWMNFFQAGLVHILEKNDPEKALAYAWQLYSSGEKYYSELEEEDTALNIYRHCLILLNLINDKGQCNAFIPIEKLLSSQPIDPSCVWNPFLFDPGIILVKKIKLLRDISTMIDEYSDLEHINVWPCRLEIKISYENLLGFYRKEPSSIDFINRERFNYFIQSGWKLLEKNHTQLVCRMCQSISRSFDQLPKTKSLELSKLWAGALEKDGHIELAIKKAQEANDKDLVARLNQELEDLKSDSEPDEEWIRGTLAEHVTQSLEQAKEREKSPKKKRRSRL</sequence>
<accession>K1QDS0</accession>
<feature type="region of interest" description="Disordered" evidence="1">
    <location>
        <begin position="267"/>
        <end position="289"/>
    </location>
</feature>
<reference evidence="2" key="1">
    <citation type="journal article" date="2012" name="Nature">
        <title>The oyster genome reveals stress adaptation and complexity of shell formation.</title>
        <authorList>
            <person name="Zhang G."/>
            <person name="Fang X."/>
            <person name="Guo X."/>
            <person name="Li L."/>
            <person name="Luo R."/>
            <person name="Xu F."/>
            <person name="Yang P."/>
            <person name="Zhang L."/>
            <person name="Wang X."/>
            <person name="Qi H."/>
            <person name="Xiong Z."/>
            <person name="Que H."/>
            <person name="Xie Y."/>
            <person name="Holland P.W."/>
            <person name="Paps J."/>
            <person name="Zhu Y."/>
            <person name="Wu F."/>
            <person name="Chen Y."/>
            <person name="Wang J."/>
            <person name="Peng C."/>
            <person name="Meng J."/>
            <person name="Yang L."/>
            <person name="Liu J."/>
            <person name="Wen B."/>
            <person name="Zhang N."/>
            <person name="Huang Z."/>
            <person name="Zhu Q."/>
            <person name="Feng Y."/>
            <person name="Mount A."/>
            <person name="Hedgecock D."/>
            <person name="Xu Z."/>
            <person name="Liu Y."/>
            <person name="Domazet-Loso T."/>
            <person name="Du Y."/>
            <person name="Sun X."/>
            <person name="Zhang S."/>
            <person name="Liu B."/>
            <person name="Cheng P."/>
            <person name="Jiang X."/>
            <person name="Li J."/>
            <person name="Fan D."/>
            <person name="Wang W."/>
            <person name="Fu W."/>
            <person name="Wang T."/>
            <person name="Wang B."/>
            <person name="Zhang J."/>
            <person name="Peng Z."/>
            <person name="Li Y."/>
            <person name="Li N."/>
            <person name="Wang J."/>
            <person name="Chen M."/>
            <person name="He Y."/>
            <person name="Tan F."/>
            <person name="Song X."/>
            <person name="Zheng Q."/>
            <person name="Huang R."/>
            <person name="Yang H."/>
            <person name="Du X."/>
            <person name="Chen L."/>
            <person name="Yang M."/>
            <person name="Gaffney P.M."/>
            <person name="Wang S."/>
            <person name="Luo L."/>
            <person name="She Z."/>
            <person name="Ming Y."/>
            <person name="Huang W."/>
            <person name="Zhang S."/>
            <person name="Huang B."/>
            <person name="Zhang Y."/>
            <person name="Qu T."/>
            <person name="Ni P."/>
            <person name="Miao G."/>
            <person name="Wang J."/>
            <person name="Wang Q."/>
            <person name="Steinberg C.E."/>
            <person name="Wang H."/>
            <person name="Li N."/>
            <person name="Qian L."/>
            <person name="Zhang G."/>
            <person name="Li Y."/>
            <person name="Yang H."/>
            <person name="Liu X."/>
            <person name="Wang J."/>
            <person name="Yin Y."/>
            <person name="Wang J."/>
        </authorList>
    </citation>
    <scope>NUCLEOTIDE SEQUENCE [LARGE SCALE GENOMIC DNA]</scope>
    <source>
        <strain evidence="2">05x7-T-G4-1.051#20</strain>
    </source>
</reference>